<dbReference type="Proteomes" id="UP000242687">
    <property type="component" value="Unassembled WGS sequence"/>
</dbReference>
<feature type="transmembrane region" description="Helical" evidence="1">
    <location>
        <begin position="99"/>
        <end position="124"/>
    </location>
</feature>
<dbReference type="RefSeq" id="WP_100341645.1">
    <property type="nucleotide sequence ID" value="NZ_PGFJ01000002.1"/>
</dbReference>
<feature type="transmembrane region" description="Helical" evidence="1">
    <location>
        <begin position="21"/>
        <end position="46"/>
    </location>
</feature>
<feature type="transmembrane region" description="Helical" evidence="1">
    <location>
        <begin position="178"/>
        <end position="205"/>
    </location>
</feature>
<organism evidence="2 3">
    <name type="scientific">Mucilaginibacter auburnensis</name>
    <dbReference type="NCBI Taxonomy" id="1457233"/>
    <lineage>
        <taxon>Bacteria</taxon>
        <taxon>Pseudomonadati</taxon>
        <taxon>Bacteroidota</taxon>
        <taxon>Sphingobacteriia</taxon>
        <taxon>Sphingobacteriales</taxon>
        <taxon>Sphingobacteriaceae</taxon>
        <taxon>Mucilaginibacter</taxon>
    </lineage>
</organism>
<reference evidence="2 3" key="1">
    <citation type="submission" date="2017-11" db="EMBL/GenBank/DDBJ databases">
        <title>Genomic Encyclopedia of Archaeal and Bacterial Type Strains, Phase II (KMG-II): From Individual Species to Whole Genera.</title>
        <authorList>
            <person name="Goeker M."/>
        </authorList>
    </citation>
    <scope>NUCLEOTIDE SEQUENCE [LARGE SCALE GENOMIC DNA]</scope>
    <source>
        <strain evidence="2 3">DSM 28175</strain>
    </source>
</reference>
<protein>
    <recommendedName>
        <fullName evidence="4">Glycerophosphoryl diester phosphodiesterase family protein</fullName>
    </recommendedName>
</protein>
<sequence>MYHPFSVSETIKTSWNVLKGNFAILAIYSIVSLVVIGFTEFINSFVLLDDSIGYQLVVLFIQMLVQSYLALSFYKLILTLMDKQYYEFEFREIWPSFRMAFRFIIIGLSYSLLIGTCWFINLMLQEWPVIQLTVRFLEIVGIGYLLIRSIFCVCFVVDEDSHAYEALLQSFLITKDNIFKTLSIVLIILGFMVGTLLIILTFIGFLQREEDSFLFRLAFYFWFVIAFPTVQVLVMVTYRKLVYAHQDIDDDYSETN</sequence>
<evidence type="ECO:0000313" key="3">
    <source>
        <dbReference type="Proteomes" id="UP000242687"/>
    </source>
</evidence>
<gene>
    <name evidence="2" type="ORF">CLV57_2417</name>
</gene>
<feature type="transmembrane region" description="Helical" evidence="1">
    <location>
        <begin position="52"/>
        <end position="78"/>
    </location>
</feature>
<keyword evidence="1" id="KW-1133">Transmembrane helix</keyword>
<feature type="transmembrane region" description="Helical" evidence="1">
    <location>
        <begin position="136"/>
        <end position="157"/>
    </location>
</feature>
<name>A0A2H9VLV7_9SPHI</name>
<dbReference type="OrthoDB" id="797532at2"/>
<proteinExistence type="predicted"/>
<dbReference type="AlphaFoldDB" id="A0A2H9VLV7"/>
<evidence type="ECO:0000256" key="1">
    <source>
        <dbReference type="SAM" id="Phobius"/>
    </source>
</evidence>
<comment type="caution">
    <text evidence="2">The sequence shown here is derived from an EMBL/GenBank/DDBJ whole genome shotgun (WGS) entry which is preliminary data.</text>
</comment>
<keyword evidence="1" id="KW-0472">Membrane</keyword>
<evidence type="ECO:0000313" key="2">
    <source>
        <dbReference type="EMBL" id="PJJ79285.1"/>
    </source>
</evidence>
<accession>A0A2H9VLV7</accession>
<keyword evidence="3" id="KW-1185">Reference proteome</keyword>
<keyword evidence="1" id="KW-0812">Transmembrane</keyword>
<evidence type="ECO:0008006" key="4">
    <source>
        <dbReference type="Google" id="ProtNLM"/>
    </source>
</evidence>
<feature type="transmembrane region" description="Helical" evidence="1">
    <location>
        <begin position="217"/>
        <end position="238"/>
    </location>
</feature>
<dbReference type="EMBL" id="PGFJ01000002">
    <property type="protein sequence ID" value="PJJ79285.1"/>
    <property type="molecule type" value="Genomic_DNA"/>
</dbReference>